<feature type="chain" id="PRO_5003939988" evidence="1">
    <location>
        <begin position="23"/>
        <end position="268"/>
    </location>
</feature>
<dbReference type="GeneID" id="15806376"/>
<organism evidence="2 3">
    <name type="scientific">Theileria equi strain WA</name>
    <dbReference type="NCBI Taxonomy" id="1537102"/>
    <lineage>
        <taxon>Eukaryota</taxon>
        <taxon>Sar</taxon>
        <taxon>Alveolata</taxon>
        <taxon>Apicomplexa</taxon>
        <taxon>Aconoidasida</taxon>
        <taxon>Piroplasmida</taxon>
        <taxon>Theileriidae</taxon>
        <taxon>Theileria</taxon>
    </lineage>
</organism>
<evidence type="ECO:0000313" key="3">
    <source>
        <dbReference type="Proteomes" id="UP000031512"/>
    </source>
</evidence>
<sequence>MNALLRVPLLLTIFLSTKSALGDYGNLHSETEEIRSIIVIDNDFEDAEDVEEDPQRIPITLDIAMEVPAIITATNFSGAFYYEIDQDYHEDYKIGDVMDDWEVISEDNDLIVERFVYFCREDDGRKVVRITDYCIEDNGEIISKVNELVKEPGSHYLPLTRYHIEIDIISNDLPNEIERITDPSGETVFRVRPQSINTAYIGLVRYGDLPVDELLRDCIIEKIVILDTSGMNPKICVLSLLRENNWISSEYSFITDENGGRIVYEDDE</sequence>
<accession>L0B0N5</accession>
<dbReference type="EMBL" id="CP001670">
    <property type="protein sequence ID" value="AFZ80704.1"/>
    <property type="molecule type" value="Genomic_DNA"/>
</dbReference>
<gene>
    <name evidence="2" type="ORF">BEWA_001110</name>
</gene>
<dbReference type="OrthoDB" id="10682509at2759"/>
<protein>
    <submittedName>
        <fullName evidence="2">Signal peptide-containing protein</fullName>
    </submittedName>
</protein>
<reference evidence="2 3" key="1">
    <citation type="journal article" date="2012" name="BMC Genomics">
        <title>Comparative genomic analysis and phylogenetic position of Theileria equi.</title>
        <authorList>
            <person name="Kappmeyer L.S."/>
            <person name="Thiagarajan M."/>
            <person name="Herndon D.R."/>
            <person name="Ramsay J.D."/>
            <person name="Caler E."/>
            <person name="Djikeng A."/>
            <person name="Gillespie J.J."/>
            <person name="Lau A.O."/>
            <person name="Roalson E.H."/>
            <person name="Silva J.C."/>
            <person name="Silva M.G."/>
            <person name="Suarez C.E."/>
            <person name="Ueti M.W."/>
            <person name="Nene V.M."/>
            <person name="Mealey R.H."/>
            <person name="Knowles D.P."/>
            <person name="Brayton K.A."/>
        </authorList>
    </citation>
    <scope>NUCLEOTIDE SEQUENCE [LARGE SCALE GENOMIC DNA]</scope>
    <source>
        <strain evidence="2 3">WA</strain>
    </source>
</reference>
<dbReference type="AlphaFoldDB" id="L0B0N5"/>
<keyword evidence="3" id="KW-1185">Reference proteome</keyword>
<feature type="signal peptide" evidence="1">
    <location>
        <begin position="1"/>
        <end position="22"/>
    </location>
</feature>
<proteinExistence type="predicted"/>
<dbReference type="RefSeq" id="XP_004830370.1">
    <property type="nucleotide sequence ID" value="XM_004830313.1"/>
</dbReference>
<dbReference type="Proteomes" id="UP000031512">
    <property type="component" value="Chromosome 3"/>
</dbReference>
<evidence type="ECO:0000256" key="1">
    <source>
        <dbReference type="SAM" id="SignalP"/>
    </source>
</evidence>
<evidence type="ECO:0000313" key="2">
    <source>
        <dbReference type="EMBL" id="AFZ80704.1"/>
    </source>
</evidence>
<name>L0B0N5_THEEQ</name>
<dbReference type="VEuPathDB" id="PiroplasmaDB:BEWA_001110"/>
<keyword evidence="1" id="KW-0732">Signal</keyword>
<dbReference type="KEGG" id="beq:BEWA_001110"/>